<evidence type="ECO:0000256" key="2">
    <source>
        <dbReference type="ARBA" id="ARBA00023125"/>
    </source>
</evidence>
<dbReference type="InterPro" id="IPR008920">
    <property type="entry name" value="TF_FadR/GntR_C"/>
</dbReference>
<proteinExistence type="predicted"/>
<evidence type="ECO:0000259" key="4">
    <source>
        <dbReference type="PROSITE" id="PS50949"/>
    </source>
</evidence>
<dbReference type="Gene3D" id="1.10.10.10">
    <property type="entry name" value="Winged helix-like DNA-binding domain superfamily/Winged helix DNA-binding domain"/>
    <property type="match status" value="1"/>
</dbReference>
<name>A0A1I4E206_9HYPH</name>
<protein>
    <submittedName>
        <fullName evidence="5">DNA-binding transcriptional regulator, GntR family</fullName>
    </submittedName>
</protein>
<dbReference type="PANTHER" id="PTHR43537:SF6">
    <property type="entry name" value="HTH-TYPE TRANSCRIPTIONAL REPRESSOR RSPR"/>
    <property type="match status" value="1"/>
</dbReference>
<organism evidence="5 6">
    <name type="scientific">Neomesorhizobium albiziae</name>
    <dbReference type="NCBI Taxonomy" id="335020"/>
    <lineage>
        <taxon>Bacteria</taxon>
        <taxon>Pseudomonadati</taxon>
        <taxon>Pseudomonadota</taxon>
        <taxon>Alphaproteobacteria</taxon>
        <taxon>Hyphomicrobiales</taxon>
        <taxon>Phyllobacteriaceae</taxon>
        <taxon>Neomesorhizobium</taxon>
    </lineage>
</organism>
<evidence type="ECO:0000256" key="3">
    <source>
        <dbReference type="ARBA" id="ARBA00023163"/>
    </source>
</evidence>
<dbReference type="InterPro" id="IPR000524">
    <property type="entry name" value="Tscrpt_reg_HTH_GntR"/>
</dbReference>
<dbReference type="SMART" id="SM00345">
    <property type="entry name" value="HTH_GNTR"/>
    <property type="match status" value="1"/>
</dbReference>
<dbReference type="SMART" id="SM00895">
    <property type="entry name" value="FCD"/>
    <property type="match status" value="1"/>
</dbReference>
<dbReference type="AlphaFoldDB" id="A0A1I4E206"/>
<keyword evidence="2 5" id="KW-0238">DNA-binding</keyword>
<dbReference type="Gene3D" id="1.20.120.530">
    <property type="entry name" value="GntR ligand-binding domain-like"/>
    <property type="match status" value="1"/>
</dbReference>
<dbReference type="InterPro" id="IPR036388">
    <property type="entry name" value="WH-like_DNA-bd_sf"/>
</dbReference>
<dbReference type="Proteomes" id="UP000323300">
    <property type="component" value="Unassembled WGS sequence"/>
</dbReference>
<reference evidence="5 6" key="1">
    <citation type="submission" date="2016-10" db="EMBL/GenBank/DDBJ databases">
        <authorList>
            <person name="Varghese N."/>
            <person name="Submissions S."/>
        </authorList>
    </citation>
    <scope>NUCLEOTIDE SEQUENCE [LARGE SCALE GENOMIC DNA]</scope>
    <source>
        <strain evidence="5 6">DSM 21822</strain>
    </source>
</reference>
<evidence type="ECO:0000313" key="5">
    <source>
        <dbReference type="EMBL" id="SFK99888.1"/>
    </source>
</evidence>
<keyword evidence="6" id="KW-1185">Reference proteome</keyword>
<dbReference type="GO" id="GO:0003700">
    <property type="term" value="F:DNA-binding transcription factor activity"/>
    <property type="evidence" value="ECO:0007669"/>
    <property type="project" value="InterPro"/>
</dbReference>
<dbReference type="InterPro" id="IPR011711">
    <property type="entry name" value="GntR_C"/>
</dbReference>
<dbReference type="GO" id="GO:0003677">
    <property type="term" value="F:DNA binding"/>
    <property type="evidence" value="ECO:0007669"/>
    <property type="project" value="UniProtKB-KW"/>
</dbReference>
<dbReference type="Pfam" id="PF07729">
    <property type="entry name" value="FCD"/>
    <property type="match status" value="1"/>
</dbReference>
<evidence type="ECO:0000313" key="6">
    <source>
        <dbReference type="Proteomes" id="UP000323300"/>
    </source>
</evidence>
<dbReference type="EMBL" id="FOSL01000022">
    <property type="protein sequence ID" value="SFK99888.1"/>
    <property type="molecule type" value="Genomic_DNA"/>
</dbReference>
<feature type="domain" description="HTH gntR-type" evidence="4">
    <location>
        <begin position="12"/>
        <end position="79"/>
    </location>
</feature>
<keyword evidence="1" id="KW-0805">Transcription regulation</keyword>
<dbReference type="SUPFAM" id="SSF48008">
    <property type="entry name" value="GntR ligand-binding domain-like"/>
    <property type="match status" value="1"/>
</dbReference>
<dbReference type="PROSITE" id="PS50949">
    <property type="entry name" value="HTH_GNTR"/>
    <property type="match status" value="1"/>
</dbReference>
<dbReference type="InterPro" id="IPR036390">
    <property type="entry name" value="WH_DNA-bd_sf"/>
</dbReference>
<gene>
    <name evidence="5" type="ORF">SAMN04488498_1226</name>
</gene>
<dbReference type="PANTHER" id="PTHR43537">
    <property type="entry name" value="TRANSCRIPTIONAL REGULATOR, GNTR FAMILY"/>
    <property type="match status" value="1"/>
</dbReference>
<dbReference type="Pfam" id="PF00392">
    <property type="entry name" value="GntR"/>
    <property type="match status" value="1"/>
</dbReference>
<dbReference type="SUPFAM" id="SSF46785">
    <property type="entry name" value="Winged helix' DNA-binding domain"/>
    <property type="match status" value="1"/>
</dbReference>
<accession>A0A1I4E206</accession>
<dbReference type="OrthoDB" id="9788098at2"/>
<dbReference type="CDD" id="cd07377">
    <property type="entry name" value="WHTH_GntR"/>
    <property type="match status" value="1"/>
</dbReference>
<evidence type="ECO:0000256" key="1">
    <source>
        <dbReference type="ARBA" id="ARBA00023015"/>
    </source>
</evidence>
<keyword evidence="3" id="KW-0804">Transcription</keyword>
<dbReference type="RefSeq" id="WP_149762921.1">
    <property type="nucleotide sequence ID" value="NZ_BSPE01000036.1"/>
</dbReference>
<sequence>MNIERLKFESSESTAVQIERDLREAIIRLDLTPGAKLSEQEIATKLGVSRQPVREALIALSKSKLVSVRPNRGTVVSRISARQMMESRFVREAIETAVAARACANFDPWIRSTIDDILGRQEEAVQKQDYHLFRKEDEQFHLAIATGAGCTLAWSVIADVKAHIDRVCNLQLRKLDSLGKLMREHQAIIEAIDQREPDKAVAAMRTHLNGILSDLPRIEADNPELFE</sequence>